<comment type="caution">
    <text evidence="1">The sequence shown here is derived from an EMBL/GenBank/DDBJ whole genome shotgun (WGS) entry which is preliminary data.</text>
</comment>
<proteinExistence type="predicted"/>
<dbReference type="AlphaFoldDB" id="A0A9K3D472"/>
<dbReference type="SUPFAM" id="SSF103032">
    <property type="entry name" value="Hypothetical protein YwqG"/>
    <property type="match status" value="1"/>
</dbReference>
<dbReference type="Gene3D" id="2.30.320.10">
    <property type="entry name" value="YwqG-like"/>
    <property type="match status" value="1"/>
</dbReference>
<organism evidence="1 2">
    <name type="scientific">Kipferlia bialata</name>
    <dbReference type="NCBI Taxonomy" id="797122"/>
    <lineage>
        <taxon>Eukaryota</taxon>
        <taxon>Metamonada</taxon>
        <taxon>Carpediemonas-like organisms</taxon>
        <taxon>Kipferlia</taxon>
    </lineage>
</organism>
<name>A0A9K3D472_9EUKA</name>
<feature type="non-terminal residue" evidence="1">
    <location>
        <position position="206"/>
    </location>
</feature>
<sequence>LAQMPEEVQETLRLGDEGLIQVYMCYNNEGECESWEAFSGAHCVRFVEEDEMEEARTREDVTHLYTLPTVNEDGEEVEHAEPFRECPISRVVRFTQDYPKSEELSQALDCHPELGEEEREAIHEHAWERRQSPSSGLYIGGWFNWCQGIEYPDCPECGQTMNGTVLNIESLDSEGQIGLMFGDCGTAEICQCPTHERQMTMVWACC</sequence>
<dbReference type="Proteomes" id="UP000265618">
    <property type="component" value="Unassembled WGS sequence"/>
</dbReference>
<gene>
    <name evidence="1" type="ORF">KIPB_009681</name>
</gene>
<accession>A0A9K3D472</accession>
<reference evidence="1 2" key="1">
    <citation type="journal article" date="2018" name="PLoS ONE">
        <title>The draft genome of Kipferlia bialata reveals reductive genome evolution in fornicate parasites.</title>
        <authorList>
            <person name="Tanifuji G."/>
            <person name="Takabayashi S."/>
            <person name="Kume K."/>
            <person name="Takagi M."/>
            <person name="Nakayama T."/>
            <person name="Kamikawa R."/>
            <person name="Inagaki Y."/>
            <person name="Hashimoto T."/>
        </authorList>
    </citation>
    <scope>NUCLEOTIDE SEQUENCE [LARGE SCALE GENOMIC DNA]</scope>
    <source>
        <strain evidence="1">NY0173</strain>
    </source>
</reference>
<keyword evidence="2" id="KW-1185">Reference proteome</keyword>
<evidence type="ECO:0000313" key="1">
    <source>
        <dbReference type="EMBL" id="GIQ87607.1"/>
    </source>
</evidence>
<dbReference type="EMBL" id="BDIP01003360">
    <property type="protein sequence ID" value="GIQ87607.1"/>
    <property type="molecule type" value="Genomic_DNA"/>
</dbReference>
<protein>
    <submittedName>
        <fullName evidence="1">Uncharacterized protein</fullName>
    </submittedName>
</protein>
<evidence type="ECO:0000313" key="2">
    <source>
        <dbReference type="Proteomes" id="UP000265618"/>
    </source>
</evidence>
<dbReference type="OrthoDB" id="10668068at2759"/>
<dbReference type="InterPro" id="IPR035948">
    <property type="entry name" value="YwqG-like_sf"/>
</dbReference>